<keyword evidence="3" id="KW-1185">Reference proteome</keyword>
<gene>
    <name evidence="2" type="ORF">SM124_12320</name>
</gene>
<evidence type="ECO:0000313" key="3">
    <source>
        <dbReference type="Proteomes" id="UP001290455"/>
    </source>
</evidence>
<sequence length="199" mass="23143">MESKKEKRIRFFLVLFFISLTGIGFFYKYNGFNSANQKKETYKPQSLVIHKSTNEKDNPIVILYEYKQNQHILALYEIEMNNAFKFKTLEAVTLKLAPEKLAYDKEGQGIWANLNGDWVYFNRKLETVESSNKARISSQNIPFTVDLDENKKVIHLPGTHQIEIGKQESVFEVQSLSENHELWLVLTDMGVKISTIETK</sequence>
<evidence type="ECO:0000256" key="1">
    <source>
        <dbReference type="SAM" id="Phobius"/>
    </source>
</evidence>
<keyword evidence="1" id="KW-1133">Transmembrane helix</keyword>
<dbReference type="EMBL" id="JAXOFX010000007">
    <property type="protein sequence ID" value="MDZ5472536.1"/>
    <property type="molecule type" value="Genomic_DNA"/>
</dbReference>
<keyword evidence="1" id="KW-0812">Transmembrane</keyword>
<feature type="transmembrane region" description="Helical" evidence="1">
    <location>
        <begin position="12"/>
        <end position="29"/>
    </location>
</feature>
<evidence type="ECO:0008006" key="4">
    <source>
        <dbReference type="Google" id="ProtNLM"/>
    </source>
</evidence>
<dbReference type="RefSeq" id="WP_322446836.1">
    <property type="nucleotide sequence ID" value="NZ_JAXOFX010000007.1"/>
</dbReference>
<protein>
    <recommendedName>
        <fullName evidence="4">LPS export ABC transporter periplasmic protein LptC</fullName>
    </recommendedName>
</protein>
<dbReference type="Proteomes" id="UP001290455">
    <property type="component" value="Unassembled WGS sequence"/>
</dbReference>
<name>A0ABU5IZH6_9BACI</name>
<organism evidence="2 3">
    <name type="scientific">Robertmurraya mangrovi</name>
    <dbReference type="NCBI Taxonomy" id="3098077"/>
    <lineage>
        <taxon>Bacteria</taxon>
        <taxon>Bacillati</taxon>
        <taxon>Bacillota</taxon>
        <taxon>Bacilli</taxon>
        <taxon>Bacillales</taxon>
        <taxon>Bacillaceae</taxon>
        <taxon>Robertmurraya</taxon>
    </lineage>
</organism>
<accession>A0ABU5IZH6</accession>
<comment type="caution">
    <text evidence="2">The sequence shown here is derived from an EMBL/GenBank/DDBJ whole genome shotgun (WGS) entry which is preliminary data.</text>
</comment>
<proteinExistence type="predicted"/>
<reference evidence="2 3" key="1">
    <citation type="submission" date="2023-11" db="EMBL/GenBank/DDBJ databases">
        <title>Bacillus jintuensis, isolated from a mudflat on the Beibu Gulf coast.</title>
        <authorList>
            <person name="Li M."/>
        </authorList>
    </citation>
    <scope>NUCLEOTIDE SEQUENCE [LARGE SCALE GENOMIC DNA]</scope>
    <source>
        <strain evidence="2 3">31A1R</strain>
    </source>
</reference>
<evidence type="ECO:0000313" key="2">
    <source>
        <dbReference type="EMBL" id="MDZ5472536.1"/>
    </source>
</evidence>
<keyword evidence="1" id="KW-0472">Membrane</keyword>